<evidence type="ECO:0000313" key="1">
    <source>
        <dbReference type="EMBL" id="GAA3924949.1"/>
    </source>
</evidence>
<organism evidence="1 2">
    <name type="scientific">Litoribacillus peritrichatus</name>
    <dbReference type="NCBI Taxonomy" id="718191"/>
    <lineage>
        <taxon>Bacteria</taxon>
        <taxon>Pseudomonadati</taxon>
        <taxon>Pseudomonadota</taxon>
        <taxon>Gammaproteobacteria</taxon>
        <taxon>Oceanospirillales</taxon>
        <taxon>Oceanospirillaceae</taxon>
        <taxon>Litoribacillus</taxon>
    </lineage>
</organism>
<reference evidence="2" key="1">
    <citation type="journal article" date="2019" name="Int. J. Syst. Evol. Microbiol.">
        <title>The Global Catalogue of Microorganisms (GCM) 10K type strain sequencing project: providing services to taxonomists for standard genome sequencing and annotation.</title>
        <authorList>
            <consortium name="The Broad Institute Genomics Platform"/>
            <consortium name="The Broad Institute Genome Sequencing Center for Infectious Disease"/>
            <person name="Wu L."/>
            <person name="Ma J."/>
        </authorList>
    </citation>
    <scope>NUCLEOTIDE SEQUENCE [LARGE SCALE GENOMIC DNA]</scope>
    <source>
        <strain evidence="2">JCM 17551</strain>
    </source>
</reference>
<evidence type="ECO:0000313" key="2">
    <source>
        <dbReference type="Proteomes" id="UP001501565"/>
    </source>
</evidence>
<dbReference type="EMBL" id="BAABBN010000007">
    <property type="protein sequence ID" value="GAA3924949.1"/>
    <property type="molecule type" value="Genomic_DNA"/>
</dbReference>
<name>A0ABP7MK35_9GAMM</name>
<gene>
    <name evidence="1" type="ORF">GCM10022277_21040</name>
</gene>
<keyword evidence="2" id="KW-1185">Reference proteome</keyword>
<accession>A0ABP7MK35</accession>
<protein>
    <submittedName>
        <fullName evidence="1">Uncharacterized protein</fullName>
    </submittedName>
</protein>
<sequence>MDKFMNDNVVMVFTSKPLETMINEGGSGYWSANKKRLEKCSYVIATKSNTLREHFPSNTDIKQGAAFLVGKISNIAGSPTGSRLVIQFSEYAEINIPDAWTGNRNPVAYTDVTSFQNEHKVEFSGLEWKEFPEVDIKLESEVLPLTISEAKEGLAKTLDIDPSCIEIKINA</sequence>
<proteinExistence type="predicted"/>
<comment type="caution">
    <text evidence="1">The sequence shown here is derived from an EMBL/GenBank/DDBJ whole genome shotgun (WGS) entry which is preliminary data.</text>
</comment>
<dbReference type="Proteomes" id="UP001501565">
    <property type="component" value="Unassembled WGS sequence"/>
</dbReference>